<evidence type="ECO:0000313" key="5">
    <source>
        <dbReference type="EMBL" id="MBG0567965.1"/>
    </source>
</evidence>
<protein>
    <submittedName>
        <fullName evidence="5">Glycoside hydrolase family 127 protein</fullName>
    </submittedName>
</protein>
<reference evidence="5" key="1">
    <citation type="submission" date="2020-11" db="EMBL/GenBank/DDBJ databases">
        <title>Isolation and identification of active actinomycetes.</title>
        <authorList>
            <person name="Sun X."/>
        </authorList>
    </citation>
    <scope>NUCLEOTIDE SEQUENCE</scope>
    <source>
        <strain evidence="5">NEAU-A11</strain>
    </source>
</reference>
<dbReference type="RefSeq" id="WP_196419734.1">
    <property type="nucleotide sequence ID" value="NZ_JADQTO010000032.1"/>
</dbReference>
<feature type="region of interest" description="Disordered" evidence="1">
    <location>
        <begin position="368"/>
        <end position="388"/>
    </location>
</feature>
<sequence length="620" mass="68642">MTDETGGPVRPRRSRLRPLAPDRVRILDGFWAELQDRNRRAILPHIDHWLERAGWLGNFAADPGDRRGREFSDSEIYKYLEALAWELGRDPDPVLAERYDAIVARVAAAQQPDGYLNTWFGRPGQGARWSDLAWGHELYCLGHLIQAAVARARTGHPDDLLVRVACRAADLVCATFGADGLATVDGHPVIEPALVELYRVTGEPRYLEQARLFLERRGRHVLPEIEWGREYYQDDLPIREATVFRGHAVRAVYLAAGALDLADETGDGELLDAVTGQWRRTVARRVYLTGGIGSRHQDEAIGEDFVLPPDRAYSETCASVGSVMVAWRLLLAHGDPVAADLIERTLYNVVATSPAADGRAFFYANTLHHRAPGPPPDPDRPHPRPTAPVRAPWFDVSCCPTNVARTVAGLSGYVATSDDDGIQLHQYVTGTIDGRLTVTTRYPADGEIRVRVDQDSDEPWTLSLRVPAWAGDGATLTVGGHTWEAEPGYVSERRRWQRGDEALLCLPMMPRFTHPDPRVDAVRGCVAVERGPLVYALESVDLPDGMGVDEVRIDAETPPRLVDGRVVVRGRRISIADRESPYAAEPPSVVADDLGEIPLVAYHAWANRGPSSMRVWLPTD</sequence>
<dbReference type="Pfam" id="PF20736">
    <property type="entry name" value="Glyco_hydro127M"/>
    <property type="match status" value="1"/>
</dbReference>
<keyword evidence="6" id="KW-1185">Reference proteome</keyword>
<proteinExistence type="predicted"/>
<evidence type="ECO:0000256" key="1">
    <source>
        <dbReference type="SAM" id="MobiDB-lite"/>
    </source>
</evidence>
<accession>A0A931CDM2</accession>
<dbReference type="InterPro" id="IPR049174">
    <property type="entry name" value="Beta-AFase-like"/>
</dbReference>
<dbReference type="Pfam" id="PF07944">
    <property type="entry name" value="Beta-AFase-like_GH127_cat"/>
    <property type="match status" value="1"/>
</dbReference>
<feature type="domain" description="Non-reducing end beta-L-arabinofuranosidase-like GH127 catalytic" evidence="2">
    <location>
        <begin position="24"/>
        <end position="410"/>
    </location>
</feature>
<feature type="domain" description="Non-reducing end beta-L-arabinofuranosidase-like GH127 C-terminal" evidence="4">
    <location>
        <begin position="510"/>
        <end position="618"/>
    </location>
</feature>
<dbReference type="InterPro" id="IPR049049">
    <property type="entry name" value="Beta-AFase-like_GH127_C"/>
</dbReference>
<dbReference type="SUPFAM" id="SSF48208">
    <property type="entry name" value="Six-hairpin glycosidases"/>
    <property type="match status" value="1"/>
</dbReference>
<comment type="caution">
    <text evidence="5">The sequence shown here is derived from an EMBL/GenBank/DDBJ whole genome shotgun (WGS) entry which is preliminary data.</text>
</comment>
<dbReference type="Pfam" id="PF20737">
    <property type="entry name" value="Glyco_hydro127C"/>
    <property type="match status" value="1"/>
</dbReference>
<organism evidence="5 6">
    <name type="scientific">Actinoplanes aureus</name>
    <dbReference type="NCBI Taxonomy" id="2792083"/>
    <lineage>
        <taxon>Bacteria</taxon>
        <taxon>Bacillati</taxon>
        <taxon>Actinomycetota</taxon>
        <taxon>Actinomycetes</taxon>
        <taxon>Micromonosporales</taxon>
        <taxon>Micromonosporaceae</taxon>
        <taxon>Actinoplanes</taxon>
    </lineage>
</organism>
<evidence type="ECO:0000259" key="2">
    <source>
        <dbReference type="Pfam" id="PF07944"/>
    </source>
</evidence>
<evidence type="ECO:0000259" key="4">
    <source>
        <dbReference type="Pfam" id="PF20737"/>
    </source>
</evidence>
<feature type="domain" description="Non-reducing end beta-L-arabinofuranosidase-like GH127 middle" evidence="3">
    <location>
        <begin position="423"/>
        <end position="508"/>
    </location>
</feature>
<dbReference type="InterPro" id="IPR049046">
    <property type="entry name" value="Beta-AFase-like_GH127_middle"/>
</dbReference>
<dbReference type="GO" id="GO:0016787">
    <property type="term" value="F:hydrolase activity"/>
    <property type="evidence" value="ECO:0007669"/>
    <property type="project" value="UniProtKB-KW"/>
</dbReference>
<evidence type="ECO:0000259" key="3">
    <source>
        <dbReference type="Pfam" id="PF20736"/>
    </source>
</evidence>
<dbReference type="GO" id="GO:0005975">
    <property type="term" value="P:carbohydrate metabolic process"/>
    <property type="evidence" value="ECO:0007669"/>
    <property type="project" value="InterPro"/>
</dbReference>
<dbReference type="EMBL" id="JADQTO010000032">
    <property type="protein sequence ID" value="MBG0567965.1"/>
    <property type="molecule type" value="Genomic_DNA"/>
</dbReference>
<dbReference type="PANTHER" id="PTHR43465:SF2">
    <property type="entry name" value="DUF1680 DOMAIN PROTEIN (AFU_ORTHOLOGUE AFUA_1G08910)"/>
    <property type="match status" value="1"/>
</dbReference>
<name>A0A931CDM2_9ACTN</name>
<dbReference type="InterPro" id="IPR012878">
    <property type="entry name" value="Beta-AFase-like_GH127_cat"/>
</dbReference>
<gene>
    <name evidence="5" type="ORF">I4J89_41650</name>
</gene>
<evidence type="ECO:0000313" key="6">
    <source>
        <dbReference type="Proteomes" id="UP000598146"/>
    </source>
</evidence>
<dbReference type="Proteomes" id="UP000598146">
    <property type="component" value="Unassembled WGS sequence"/>
</dbReference>
<dbReference type="InterPro" id="IPR008928">
    <property type="entry name" value="6-hairpin_glycosidase_sf"/>
</dbReference>
<keyword evidence="5" id="KW-0378">Hydrolase</keyword>
<dbReference type="AlphaFoldDB" id="A0A931CDM2"/>
<dbReference type="PANTHER" id="PTHR43465">
    <property type="entry name" value="DUF1680 DOMAIN PROTEIN (AFU_ORTHOLOGUE AFUA_1G08910)"/>
    <property type="match status" value="1"/>
</dbReference>